<evidence type="ECO:0000313" key="2">
    <source>
        <dbReference type="Proteomes" id="UP000566819"/>
    </source>
</evidence>
<name>A0A8H4VPN6_9HELO</name>
<gene>
    <name evidence="1" type="ORF">G7Y89_g14947</name>
</gene>
<organism evidence="1 2">
    <name type="scientific">Cudoniella acicularis</name>
    <dbReference type="NCBI Taxonomy" id="354080"/>
    <lineage>
        <taxon>Eukaryota</taxon>
        <taxon>Fungi</taxon>
        <taxon>Dikarya</taxon>
        <taxon>Ascomycota</taxon>
        <taxon>Pezizomycotina</taxon>
        <taxon>Leotiomycetes</taxon>
        <taxon>Helotiales</taxon>
        <taxon>Tricladiaceae</taxon>
        <taxon>Cudoniella</taxon>
    </lineage>
</organism>
<dbReference type="EMBL" id="JAAMPI010002125">
    <property type="protein sequence ID" value="KAF4618356.1"/>
    <property type="molecule type" value="Genomic_DNA"/>
</dbReference>
<accession>A0A8H4VPN6</accession>
<evidence type="ECO:0000313" key="1">
    <source>
        <dbReference type="EMBL" id="KAF4618356.1"/>
    </source>
</evidence>
<comment type="caution">
    <text evidence="1">The sequence shown here is derived from an EMBL/GenBank/DDBJ whole genome shotgun (WGS) entry which is preliminary data.</text>
</comment>
<reference evidence="1 2" key="1">
    <citation type="submission" date="2020-03" db="EMBL/GenBank/DDBJ databases">
        <title>Draft Genome Sequence of Cudoniella acicularis.</title>
        <authorList>
            <person name="Buettner E."/>
            <person name="Kellner H."/>
        </authorList>
    </citation>
    <scope>NUCLEOTIDE SEQUENCE [LARGE SCALE GENOMIC DNA]</scope>
    <source>
        <strain evidence="1 2">DSM 108380</strain>
    </source>
</reference>
<dbReference type="AlphaFoldDB" id="A0A8H4VPN6"/>
<dbReference type="Proteomes" id="UP000566819">
    <property type="component" value="Unassembled WGS sequence"/>
</dbReference>
<protein>
    <submittedName>
        <fullName evidence="1">Uncharacterized protein</fullName>
    </submittedName>
</protein>
<proteinExistence type="predicted"/>
<sequence length="325" mass="37924">MRLQQTLNRYLVSSPSQPRDPSRKTNFLHLPKTVRRCIYSYAGLTQELEVQLNYLPPAEVEDYRGFYPGINHVPPQDVCPELYVPFIVVFDDYPKGPWNLDRSRSLSYFLDSLFPYPVLHGTSRICRVCHDLEAINNFDTQGMRNSSRAEHTRRSLQGFLAGVVRKLSGRSPKFDSSPFRFMDLPEEIRLQILECSGLVTPHELIWVPGTQRNRPRVNSDGFPYDGRALLESVWPQEEINAKEVEERAEILQFMKPLLKHCWNNVFFQLAWPADRVLREQDEAEFEKRVMGQNFDSGVRGKHRHQWNGYYCDPDCNYCPPLIVDN</sequence>
<keyword evidence="2" id="KW-1185">Reference proteome</keyword>
<dbReference type="OrthoDB" id="2099276at2759"/>